<feature type="region of interest" description="Disordered" evidence="1">
    <location>
        <begin position="93"/>
        <end position="119"/>
    </location>
</feature>
<name>A0A1L7XDD4_9HELO</name>
<organism evidence="2 3">
    <name type="scientific">Phialocephala subalpina</name>
    <dbReference type="NCBI Taxonomy" id="576137"/>
    <lineage>
        <taxon>Eukaryota</taxon>
        <taxon>Fungi</taxon>
        <taxon>Dikarya</taxon>
        <taxon>Ascomycota</taxon>
        <taxon>Pezizomycotina</taxon>
        <taxon>Leotiomycetes</taxon>
        <taxon>Helotiales</taxon>
        <taxon>Mollisiaceae</taxon>
        <taxon>Phialocephala</taxon>
        <taxon>Phialocephala fortinii species complex</taxon>
    </lineage>
</organism>
<dbReference type="AlphaFoldDB" id="A0A1L7XDD4"/>
<keyword evidence="3" id="KW-1185">Reference proteome</keyword>
<dbReference type="Proteomes" id="UP000184330">
    <property type="component" value="Unassembled WGS sequence"/>
</dbReference>
<proteinExistence type="predicted"/>
<accession>A0A1L7XDD4</accession>
<evidence type="ECO:0000313" key="2">
    <source>
        <dbReference type="EMBL" id="CZR63045.1"/>
    </source>
</evidence>
<reference evidence="2 3" key="1">
    <citation type="submission" date="2016-03" db="EMBL/GenBank/DDBJ databases">
        <authorList>
            <person name="Ploux O."/>
        </authorList>
    </citation>
    <scope>NUCLEOTIDE SEQUENCE [LARGE SCALE GENOMIC DNA]</scope>
    <source>
        <strain evidence="2 3">UAMH 11012</strain>
    </source>
</reference>
<evidence type="ECO:0000256" key="1">
    <source>
        <dbReference type="SAM" id="MobiDB-lite"/>
    </source>
</evidence>
<sequence length="119" mass="13696">MNAVLLKYLRIVIPIGRDEIEAAMFKEVSTRASESQFVDEEHQCSNKPPFAVVNTYVAIQGRSTLLELKEQLLAKKNGVPFKRKSVVGYPWKTSDEEDEENGWQKECYWSEDEKENDPA</sequence>
<protein>
    <submittedName>
        <fullName evidence="2">Uncharacterized protein</fullName>
    </submittedName>
</protein>
<feature type="compositionally biased region" description="Acidic residues" evidence="1">
    <location>
        <begin position="109"/>
        <end position="119"/>
    </location>
</feature>
<evidence type="ECO:0000313" key="3">
    <source>
        <dbReference type="Proteomes" id="UP000184330"/>
    </source>
</evidence>
<dbReference type="EMBL" id="FJOG01000022">
    <property type="protein sequence ID" value="CZR63045.1"/>
    <property type="molecule type" value="Genomic_DNA"/>
</dbReference>
<gene>
    <name evidence="2" type="ORF">PAC_12942</name>
</gene>